<dbReference type="STRING" id="54915.ADS79_02800"/>
<evidence type="ECO:0000313" key="4">
    <source>
        <dbReference type="Proteomes" id="UP000319578"/>
    </source>
</evidence>
<dbReference type="EMBL" id="LGIQ01000002">
    <property type="protein sequence ID" value="KNB74628.1"/>
    <property type="molecule type" value="Genomic_DNA"/>
</dbReference>
<accession>A0A0K9Z0X1</accession>
<dbReference type="PATRIC" id="fig|54915.3.peg.5726"/>
<dbReference type="Proteomes" id="UP000319578">
    <property type="component" value="Unassembled WGS sequence"/>
</dbReference>
<reference evidence="2" key="2">
    <citation type="submission" date="2015-07" db="EMBL/GenBank/DDBJ databases">
        <title>MeaNS - Measles Nucleotide Surveillance Program.</title>
        <authorList>
            <person name="Tran T."/>
            <person name="Druce J."/>
        </authorList>
    </citation>
    <scope>NUCLEOTIDE SEQUENCE</scope>
    <source>
        <strain evidence="2">DSM 9887</strain>
    </source>
</reference>
<dbReference type="AlphaFoldDB" id="A0A0K9Z0X1"/>
<reference evidence="3" key="1">
    <citation type="submission" date="2015-07" db="EMBL/GenBank/DDBJ databases">
        <title>Genome sequencing project for genomic taxonomy and phylogenomics of Bacillus-like bacteria.</title>
        <authorList>
            <person name="Liu B."/>
            <person name="Wang J."/>
            <person name="Zhu Y."/>
            <person name="Liu G."/>
            <person name="Chen Q."/>
            <person name="Chen Z."/>
            <person name="Lan J."/>
            <person name="Che J."/>
            <person name="Ge C."/>
            <person name="Shi H."/>
            <person name="Pan Z."/>
            <person name="Liu X."/>
        </authorList>
    </citation>
    <scope>NUCLEOTIDE SEQUENCE [LARGE SCALE GENOMIC DNA]</scope>
    <source>
        <strain evidence="3">DSM 9887</strain>
    </source>
</reference>
<organism evidence="2 3">
    <name type="scientific">Brevibacillus reuszeri</name>
    <dbReference type="NCBI Taxonomy" id="54915"/>
    <lineage>
        <taxon>Bacteria</taxon>
        <taxon>Bacillati</taxon>
        <taxon>Bacillota</taxon>
        <taxon>Bacilli</taxon>
        <taxon>Bacillales</taxon>
        <taxon>Paenibacillaceae</taxon>
        <taxon>Brevibacillus</taxon>
    </lineage>
</organism>
<evidence type="ECO:0000313" key="3">
    <source>
        <dbReference type="Proteomes" id="UP000036834"/>
    </source>
</evidence>
<dbReference type="Proteomes" id="UP000036834">
    <property type="component" value="Unassembled WGS sequence"/>
</dbReference>
<dbReference type="RefSeq" id="WP_049736879.1">
    <property type="nucleotide sequence ID" value="NZ_BJON01000006.1"/>
</dbReference>
<evidence type="ECO:0000313" key="1">
    <source>
        <dbReference type="EMBL" id="GED67729.1"/>
    </source>
</evidence>
<name>A0A0K9Z0X1_9BACL</name>
<reference evidence="1 4" key="3">
    <citation type="submission" date="2019-06" db="EMBL/GenBank/DDBJ databases">
        <title>Whole genome shotgun sequence of Brevibacillus reuszeri NBRC 15719.</title>
        <authorList>
            <person name="Hosoyama A."/>
            <person name="Uohara A."/>
            <person name="Ohji S."/>
            <person name="Ichikawa N."/>
        </authorList>
    </citation>
    <scope>NUCLEOTIDE SEQUENCE [LARGE SCALE GENOMIC DNA]</scope>
    <source>
        <strain evidence="1 4">NBRC 15719</strain>
    </source>
</reference>
<comment type="caution">
    <text evidence="2">The sequence shown here is derived from an EMBL/GenBank/DDBJ whole genome shotgun (WGS) entry which is preliminary data.</text>
</comment>
<gene>
    <name evidence="2" type="ORF">ADS79_02800</name>
    <name evidence="1" type="ORF">BRE01_14310</name>
</gene>
<dbReference type="EMBL" id="BJON01000006">
    <property type="protein sequence ID" value="GED67729.1"/>
    <property type="molecule type" value="Genomic_DNA"/>
</dbReference>
<keyword evidence="4" id="KW-1185">Reference proteome</keyword>
<sequence>MQELFDKMKEYLNMDSEISFAEFDGYYKNVVAFLNDNWTGLNEEDTMKMLFILDNLKSNGEDRAKRKEKESKKYAKMAQRTEIWANALIGRLREAGLTDEEIGKRYEEIYEAV</sequence>
<evidence type="ECO:0000313" key="2">
    <source>
        <dbReference type="EMBL" id="KNB74628.1"/>
    </source>
</evidence>
<dbReference type="OrthoDB" id="1787088at2"/>
<proteinExistence type="predicted"/>
<protein>
    <submittedName>
        <fullName evidence="2">Uncharacterized protein</fullName>
    </submittedName>
</protein>